<protein>
    <submittedName>
        <fullName evidence="1">Uncharacterized protein</fullName>
    </submittedName>
</protein>
<evidence type="ECO:0000313" key="2">
    <source>
        <dbReference type="Proteomes" id="UP001221757"/>
    </source>
</evidence>
<comment type="caution">
    <text evidence="1">The sequence shown here is derived from an EMBL/GenBank/DDBJ whole genome shotgun (WGS) entry which is preliminary data.</text>
</comment>
<accession>A0AAD7H3I7</accession>
<dbReference type="EMBL" id="JARKIE010000001">
    <property type="protein sequence ID" value="KAJ7710663.1"/>
    <property type="molecule type" value="Genomic_DNA"/>
</dbReference>
<reference evidence="1" key="1">
    <citation type="submission" date="2023-03" db="EMBL/GenBank/DDBJ databases">
        <title>Massive genome expansion in bonnet fungi (Mycena s.s.) driven by repeated elements and novel gene families across ecological guilds.</title>
        <authorList>
            <consortium name="Lawrence Berkeley National Laboratory"/>
            <person name="Harder C.B."/>
            <person name="Miyauchi S."/>
            <person name="Viragh M."/>
            <person name="Kuo A."/>
            <person name="Thoen E."/>
            <person name="Andreopoulos B."/>
            <person name="Lu D."/>
            <person name="Skrede I."/>
            <person name="Drula E."/>
            <person name="Henrissat B."/>
            <person name="Morin E."/>
            <person name="Kohler A."/>
            <person name="Barry K."/>
            <person name="LaButti K."/>
            <person name="Morin E."/>
            <person name="Salamov A."/>
            <person name="Lipzen A."/>
            <person name="Mereny Z."/>
            <person name="Hegedus B."/>
            <person name="Baldrian P."/>
            <person name="Stursova M."/>
            <person name="Weitz H."/>
            <person name="Taylor A."/>
            <person name="Grigoriev I.V."/>
            <person name="Nagy L.G."/>
            <person name="Martin F."/>
            <person name="Kauserud H."/>
        </authorList>
    </citation>
    <scope>NUCLEOTIDE SEQUENCE</scope>
    <source>
        <strain evidence="1">CBHHK067</strain>
    </source>
</reference>
<name>A0AAD7H3I7_MYCRO</name>
<evidence type="ECO:0000313" key="1">
    <source>
        <dbReference type="EMBL" id="KAJ7710663.1"/>
    </source>
</evidence>
<organism evidence="1 2">
    <name type="scientific">Mycena rosella</name>
    <name type="common">Pink bonnet</name>
    <name type="synonym">Agaricus rosellus</name>
    <dbReference type="NCBI Taxonomy" id="1033263"/>
    <lineage>
        <taxon>Eukaryota</taxon>
        <taxon>Fungi</taxon>
        <taxon>Dikarya</taxon>
        <taxon>Basidiomycota</taxon>
        <taxon>Agaricomycotina</taxon>
        <taxon>Agaricomycetes</taxon>
        <taxon>Agaricomycetidae</taxon>
        <taxon>Agaricales</taxon>
        <taxon>Marasmiineae</taxon>
        <taxon>Mycenaceae</taxon>
        <taxon>Mycena</taxon>
    </lineage>
</organism>
<dbReference type="AlphaFoldDB" id="A0AAD7H3I7"/>
<gene>
    <name evidence="1" type="ORF">B0H17DRAFT_1173595</name>
</gene>
<dbReference type="Proteomes" id="UP001221757">
    <property type="component" value="Unassembled WGS sequence"/>
</dbReference>
<keyword evidence="2" id="KW-1185">Reference proteome</keyword>
<proteinExistence type="predicted"/>
<sequence length="240" mass="25059">MGNDADGLHGKGLSWHANESCSAQEYRRETSGMERWRRRTSCQWWLGLAIARSQRAGAVSKWSAAAEGEALGGVPDGHQGHGAVSVGVESRGVGGEPSASPAGGPELNGAKGIGGSLADGVGRIWGAQDAVRPKAHLQEVFPRAAEEGWKGGSGWGCRKKRVGGEDTESVEICGRGEIKFREEELADAGARVELSGDLTARGRVYVAGRGSKIAAGREHSTCAAKQGHIAGTTARVRSFC</sequence>